<sequence>MDEDTEEKAAAAYDIAAIQQRGPNALTNFDISNYPDKLREIRGAQSNAQPIEGGESSRAREAQQLPDAEGDRRHPLLHNNRPAEFTELQPTQVLGEADCVYSSALNAIVSDEEEFFKFWMKAAVDPYPVPYEYEAVDETAEGESYSLDCFDAASEFLSS</sequence>
<keyword evidence="4" id="KW-0804">Transcription</keyword>
<dbReference type="SUPFAM" id="SSF54171">
    <property type="entry name" value="DNA-binding domain"/>
    <property type="match status" value="1"/>
</dbReference>
<comment type="subcellular location">
    <subcellularLocation>
        <location evidence="1">Nucleus</location>
    </subcellularLocation>
</comment>
<evidence type="ECO:0000256" key="4">
    <source>
        <dbReference type="ARBA" id="ARBA00023163"/>
    </source>
</evidence>
<feature type="region of interest" description="Disordered" evidence="6">
    <location>
        <begin position="40"/>
        <end position="89"/>
    </location>
</feature>
<dbReference type="EMBL" id="CAMAPF010000060">
    <property type="protein sequence ID" value="CAH9088931.1"/>
    <property type="molecule type" value="Genomic_DNA"/>
</dbReference>
<dbReference type="Proteomes" id="UP001152523">
    <property type="component" value="Unassembled WGS sequence"/>
</dbReference>
<keyword evidence="8" id="KW-1185">Reference proteome</keyword>
<evidence type="ECO:0000256" key="1">
    <source>
        <dbReference type="ARBA" id="ARBA00004123"/>
    </source>
</evidence>
<dbReference type="GO" id="GO:0003700">
    <property type="term" value="F:DNA-binding transcription factor activity"/>
    <property type="evidence" value="ECO:0007669"/>
    <property type="project" value="InterPro"/>
</dbReference>
<keyword evidence="5" id="KW-0539">Nucleus</keyword>
<dbReference type="AlphaFoldDB" id="A0AAV0D304"/>
<protein>
    <recommendedName>
        <fullName evidence="9">AP2/ERF domain-containing protein</fullName>
    </recommendedName>
</protein>
<reference evidence="7" key="1">
    <citation type="submission" date="2022-07" db="EMBL/GenBank/DDBJ databases">
        <authorList>
            <person name="Macas J."/>
            <person name="Novak P."/>
            <person name="Neumann P."/>
        </authorList>
    </citation>
    <scope>NUCLEOTIDE SEQUENCE</scope>
</reference>
<proteinExistence type="predicted"/>
<dbReference type="InterPro" id="IPR036955">
    <property type="entry name" value="AP2/ERF_dom_sf"/>
</dbReference>
<evidence type="ECO:0008006" key="9">
    <source>
        <dbReference type="Google" id="ProtNLM"/>
    </source>
</evidence>
<dbReference type="Gene3D" id="3.30.730.10">
    <property type="entry name" value="AP2/ERF domain"/>
    <property type="match status" value="1"/>
</dbReference>
<evidence type="ECO:0000256" key="3">
    <source>
        <dbReference type="ARBA" id="ARBA00023125"/>
    </source>
</evidence>
<evidence type="ECO:0000256" key="2">
    <source>
        <dbReference type="ARBA" id="ARBA00023015"/>
    </source>
</evidence>
<dbReference type="InterPro" id="IPR016177">
    <property type="entry name" value="DNA-bd_dom_sf"/>
</dbReference>
<comment type="caution">
    <text evidence="7">The sequence shown here is derived from an EMBL/GenBank/DDBJ whole genome shotgun (WGS) entry which is preliminary data.</text>
</comment>
<gene>
    <name evidence="7" type="ORF">CEPIT_LOCUS10682</name>
</gene>
<dbReference type="GO" id="GO:0005634">
    <property type="term" value="C:nucleus"/>
    <property type="evidence" value="ECO:0007669"/>
    <property type="project" value="UniProtKB-SubCell"/>
</dbReference>
<evidence type="ECO:0000256" key="6">
    <source>
        <dbReference type="SAM" id="MobiDB-lite"/>
    </source>
</evidence>
<name>A0AAV0D304_9ASTE</name>
<keyword evidence="3" id="KW-0238">DNA-binding</keyword>
<evidence type="ECO:0000256" key="5">
    <source>
        <dbReference type="ARBA" id="ARBA00023242"/>
    </source>
</evidence>
<keyword evidence="2" id="KW-0805">Transcription regulation</keyword>
<organism evidence="7 8">
    <name type="scientific">Cuscuta epithymum</name>
    <dbReference type="NCBI Taxonomy" id="186058"/>
    <lineage>
        <taxon>Eukaryota</taxon>
        <taxon>Viridiplantae</taxon>
        <taxon>Streptophyta</taxon>
        <taxon>Embryophyta</taxon>
        <taxon>Tracheophyta</taxon>
        <taxon>Spermatophyta</taxon>
        <taxon>Magnoliopsida</taxon>
        <taxon>eudicotyledons</taxon>
        <taxon>Gunneridae</taxon>
        <taxon>Pentapetalae</taxon>
        <taxon>asterids</taxon>
        <taxon>lamiids</taxon>
        <taxon>Solanales</taxon>
        <taxon>Convolvulaceae</taxon>
        <taxon>Cuscuteae</taxon>
        <taxon>Cuscuta</taxon>
        <taxon>Cuscuta subgen. Cuscuta</taxon>
    </lineage>
</organism>
<evidence type="ECO:0000313" key="8">
    <source>
        <dbReference type="Proteomes" id="UP001152523"/>
    </source>
</evidence>
<evidence type="ECO:0000313" key="7">
    <source>
        <dbReference type="EMBL" id="CAH9088931.1"/>
    </source>
</evidence>
<dbReference type="GO" id="GO:0003677">
    <property type="term" value="F:DNA binding"/>
    <property type="evidence" value="ECO:0007669"/>
    <property type="project" value="UniProtKB-KW"/>
</dbReference>
<accession>A0AAV0D304</accession>